<feature type="region of interest" description="Disordered" evidence="2">
    <location>
        <begin position="280"/>
        <end position="302"/>
    </location>
</feature>
<dbReference type="PROSITE" id="PS50089">
    <property type="entry name" value="ZF_RING_2"/>
    <property type="match status" value="1"/>
</dbReference>
<feature type="domain" description="RING-type" evidence="3">
    <location>
        <begin position="358"/>
        <end position="394"/>
    </location>
</feature>
<feature type="compositionally biased region" description="Basic and acidic residues" evidence="2">
    <location>
        <begin position="283"/>
        <end position="293"/>
    </location>
</feature>
<keyword evidence="1" id="KW-0863">Zinc-finger</keyword>
<dbReference type="InterPro" id="IPR013083">
    <property type="entry name" value="Znf_RING/FYVE/PHD"/>
</dbReference>
<keyword evidence="1" id="KW-0479">Metal-binding</keyword>
<evidence type="ECO:0000256" key="1">
    <source>
        <dbReference type="PROSITE-ProRule" id="PRU00175"/>
    </source>
</evidence>
<dbReference type="SUPFAM" id="SSF57850">
    <property type="entry name" value="RING/U-box"/>
    <property type="match status" value="1"/>
</dbReference>
<dbReference type="AlphaFoldDB" id="A0A7S4VU36"/>
<dbReference type="PANTHER" id="PTHR14879">
    <property type="entry name" value="CASPASE REGULATOR, RING FINGER DOMAIN-CONTAINING"/>
    <property type="match status" value="1"/>
</dbReference>
<feature type="compositionally biased region" description="Low complexity" evidence="2">
    <location>
        <begin position="178"/>
        <end position="188"/>
    </location>
</feature>
<name>A0A7S4VU36_9DINO</name>
<evidence type="ECO:0000259" key="3">
    <source>
        <dbReference type="PROSITE" id="PS50089"/>
    </source>
</evidence>
<dbReference type="EMBL" id="HBNR01061745">
    <property type="protein sequence ID" value="CAE4631307.1"/>
    <property type="molecule type" value="Transcribed_RNA"/>
</dbReference>
<keyword evidence="1" id="KW-0862">Zinc</keyword>
<reference evidence="4" key="1">
    <citation type="submission" date="2021-01" db="EMBL/GenBank/DDBJ databases">
        <authorList>
            <person name="Corre E."/>
            <person name="Pelletier E."/>
            <person name="Niang G."/>
            <person name="Scheremetjew M."/>
            <person name="Finn R."/>
            <person name="Kale V."/>
            <person name="Holt S."/>
            <person name="Cochrane G."/>
            <person name="Meng A."/>
            <person name="Brown T."/>
            <person name="Cohen L."/>
        </authorList>
    </citation>
    <scope>NUCLEOTIDE SEQUENCE</scope>
    <source>
        <strain evidence="4">CCMP3105</strain>
    </source>
</reference>
<feature type="region of interest" description="Disordered" evidence="2">
    <location>
        <begin position="171"/>
        <end position="196"/>
    </location>
</feature>
<evidence type="ECO:0000313" key="4">
    <source>
        <dbReference type="EMBL" id="CAE4631307.1"/>
    </source>
</evidence>
<protein>
    <recommendedName>
        <fullName evidence="3">RING-type domain-containing protein</fullName>
    </recommendedName>
</protein>
<dbReference type="InterPro" id="IPR051728">
    <property type="entry name" value="RING-FYVE_E3_ubiquitin-ligase"/>
</dbReference>
<proteinExistence type="predicted"/>
<evidence type="ECO:0000256" key="2">
    <source>
        <dbReference type="SAM" id="MobiDB-lite"/>
    </source>
</evidence>
<gene>
    <name evidence="4" type="ORF">AMON00008_LOCUS43504</name>
</gene>
<organism evidence="4">
    <name type="scientific">Alexandrium monilatum</name>
    <dbReference type="NCBI Taxonomy" id="311494"/>
    <lineage>
        <taxon>Eukaryota</taxon>
        <taxon>Sar</taxon>
        <taxon>Alveolata</taxon>
        <taxon>Dinophyceae</taxon>
        <taxon>Gonyaulacales</taxon>
        <taxon>Pyrocystaceae</taxon>
        <taxon>Alexandrium</taxon>
    </lineage>
</organism>
<dbReference type="Pfam" id="PF13920">
    <property type="entry name" value="zf-C3HC4_3"/>
    <property type="match status" value="1"/>
</dbReference>
<dbReference type="GO" id="GO:0008270">
    <property type="term" value="F:zinc ion binding"/>
    <property type="evidence" value="ECO:0007669"/>
    <property type="project" value="UniProtKB-KW"/>
</dbReference>
<feature type="compositionally biased region" description="Basic and acidic residues" evidence="2">
    <location>
        <begin position="78"/>
        <end position="88"/>
    </location>
</feature>
<accession>A0A7S4VU36</accession>
<sequence length="405" mass="43599">MAVLPPREDGRPGQWADEMRYLDEYADVDITAWLFGEEEEVPRTSFGEALAESVLRATEEARGDSGASGEAAGGLGDLYEHTPLHELGLEEDPPEYLGDGPSLLTPEGTPQGYEPPSPTGADVWASDSAPEEAIPSPLALMTVESDDLAASQEVEAADAELVAELARAAALGDEETQPATPSTSATPTHLRGIPGPRLRGLFTLAADLSPAGSARVVGPEESAQAGRTDASASRGAKRRRRAERAAQAPARRDGEPGPSGVQKRRRTVLGAAEARRLLQHAQQSERRLQEAREQASVQEAAAEARTRELKRLRGEAEALQGFSAAELAQLAEELASTLARVQREHRQRCSQVEDERLCVICFSERKNVVVQPCNHCAMCESCFARCSSRCPQCRAPIKGHLKIFI</sequence>
<dbReference type="InterPro" id="IPR001841">
    <property type="entry name" value="Znf_RING"/>
</dbReference>
<dbReference type="Gene3D" id="3.30.40.10">
    <property type="entry name" value="Zinc/RING finger domain, C3HC4 (zinc finger)"/>
    <property type="match status" value="1"/>
</dbReference>
<dbReference type="SMART" id="SM00184">
    <property type="entry name" value="RING"/>
    <property type="match status" value="1"/>
</dbReference>
<dbReference type="PANTHER" id="PTHR14879:SF5">
    <property type="entry name" value="RING-TYPE DOMAIN-CONTAINING PROTEIN"/>
    <property type="match status" value="1"/>
</dbReference>
<feature type="region of interest" description="Disordered" evidence="2">
    <location>
        <begin position="213"/>
        <end position="267"/>
    </location>
</feature>
<feature type="region of interest" description="Disordered" evidence="2">
    <location>
        <begin position="57"/>
        <end position="125"/>
    </location>
</feature>